<protein>
    <submittedName>
        <fullName evidence="8">Guanine nucleotide-binding protein alpha-1 subunit</fullName>
    </submittedName>
</protein>
<accession>X6NU03</accession>
<keyword evidence="6" id="KW-0460">Magnesium</keyword>
<dbReference type="InterPro" id="IPR027417">
    <property type="entry name" value="P-loop_NTPase"/>
</dbReference>
<dbReference type="SUPFAM" id="SSF47895">
    <property type="entry name" value="Transducin (alpha subunit), insertion domain"/>
    <property type="match status" value="1"/>
</dbReference>
<dbReference type="Proteomes" id="UP000023152">
    <property type="component" value="Unassembled WGS sequence"/>
</dbReference>
<keyword evidence="2 5" id="KW-0547">Nucleotide-binding</keyword>
<dbReference type="InterPro" id="IPR001019">
    <property type="entry name" value="Gprotein_alpha_su"/>
</dbReference>
<dbReference type="GO" id="GO:0005834">
    <property type="term" value="C:heterotrimeric G-protein complex"/>
    <property type="evidence" value="ECO:0007669"/>
    <property type="project" value="TreeGrafter"/>
</dbReference>
<dbReference type="Pfam" id="PF00503">
    <property type="entry name" value="G-alpha"/>
    <property type="match status" value="1"/>
</dbReference>
<sequence length="272" mass="31315">MGCCASGDENSEVITSRMRQEGARDEREQKLVLLGTGESGKSTIFKNLKRIQGGEMVDQRTIQDIRNNIRQNIVEFMVKLLLKSQALYLSDKEKHADCLIKEDQDTLKYVRFMLDHQKAPFDDDSKMKDDILIDLGAAVAFLWKLPAVQATFAKRCGRFSFPDNLEFFFDKALAVMQSDYKPTEDDIIKVRIRTTGYVLPSFLPFFFFFGREGGGGHNYPNTLHKTMFARPTLCDTPLAPLIIWAFFFLIRIFFFFGRKKKGVKKKNSNIIF</sequence>
<evidence type="ECO:0000256" key="5">
    <source>
        <dbReference type="PIRSR" id="PIRSR601019-1"/>
    </source>
</evidence>
<feature type="transmembrane region" description="Helical" evidence="7">
    <location>
        <begin position="238"/>
        <end position="256"/>
    </location>
</feature>
<keyword evidence="7" id="KW-1133">Transmembrane helix</keyword>
<dbReference type="OrthoDB" id="5817230at2759"/>
<keyword evidence="9" id="KW-1185">Reference proteome</keyword>
<dbReference type="PROSITE" id="PS51882">
    <property type="entry name" value="G_ALPHA"/>
    <property type="match status" value="1"/>
</dbReference>
<dbReference type="PRINTS" id="PR00318">
    <property type="entry name" value="GPROTEINA"/>
</dbReference>
<evidence type="ECO:0000256" key="6">
    <source>
        <dbReference type="PIRSR" id="PIRSR601019-2"/>
    </source>
</evidence>
<dbReference type="InterPro" id="IPR011025">
    <property type="entry name" value="GproteinA_insert"/>
</dbReference>
<name>X6NU03_RETFI</name>
<evidence type="ECO:0000313" key="9">
    <source>
        <dbReference type="Proteomes" id="UP000023152"/>
    </source>
</evidence>
<proteinExistence type="predicted"/>
<evidence type="ECO:0000313" key="8">
    <source>
        <dbReference type="EMBL" id="ETO29269.1"/>
    </source>
</evidence>
<dbReference type="EMBL" id="ASPP01006143">
    <property type="protein sequence ID" value="ETO29269.1"/>
    <property type="molecule type" value="Genomic_DNA"/>
</dbReference>
<dbReference type="GO" id="GO:0005525">
    <property type="term" value="F:GTP binding"/>
    <property type="evidence" value="ECO:0007669"/>
    <property type="project" value="UniProtKB-KW"/>
</dbReference>
<evidence type="ECO:0000256" key="7">
    <source>
        <dbReference type="SAM" id="Phobius"/>
    </source>
</evidence>
<evidence type="ECO:0000256" key="4">
    <source>
        <dbReference type="ARBA" id="ARBA00023224"/>
    </source>
</evidence>
<feature type="binding site" evidence="6">
    <location>
        <position position="42"/>
    </location>
    <ligand>
        <name>Mg(2+)</name>
        <dbReference type="ChEBI" id="CHEBI:18420"/>
    </ligand>
</feature>
<keyword evidence="1 6" id="KW-0479">Metal-binding</keyword>
<feature type="binding site" evidence="5">
    <location>
        <begin position="38"/>
        <end position="43"/>
    </location>
    <ligand>
        <name>GTP</name>
        <dbReference type="ChEBI" id="CHEBI:37565"/>
    </ligand>
</feature>
<dbReference type="SUPFAM" id="SSF52540">
    <property type="entry name" value="P-loop containing nucleoside triphosphate hydrolases"/>
    <property type="match status" value="1"/>
</dbReference>
<reference evidence="8 9" key="1">
    <citation type="journal article" date="2013" name="Curr. Biol.">
        <title>The Genome of the Foraminiferan Reticulomyxa filosa.</title>
        <authorList>
            <person name="Glockner G."/>
            <person name="Hulsmann N."/>
            <person name="Schleicher M."/>
            <person name="Noegel A.A."/>
            <person name="Eichinger L."/>
            <person name="Gallinger C."/>
            <person name="Pawlowski J."/>
            <person name="Sierra R."/>
            <person name="Euteneuer U."/>
            <person name="Pillet L."/>
            <person name="Moustafa A."/>
            <person name="Platzer M."/>
            <person name="Groth M."/>
            <person name="Szafranski K."/>
            <person name="Schliwa M."/>
        </authorList>
    </citation>
    <scope>NUCLEOTIDE SEQUENCE [LARGE SCALE GENOMIC DNA]</scope>
</reference>
<keyword evidence="7" id="KW-0812">Transmembrane</keyword>
<comment type="caution">
    <text evidence="8">The sequence shown here is derived from an EMBL/GenBank/DDBJ whole genome shotgun (WGS) entry which is preliminary data.</text>
</comment>
<keyword evidence="7" id="KW-0472">Membrane</keyword>
<dbReference type="PANTHER" id="PTHR10218:SF302">
    <property type="entry name" value="GUANINE NUCLEOTIDE-BINDING PROTEIN ALPHA-5 SUBUNIT"/>
    <property type="match status" value="1"/>
</dbReference>
<keyword evidence="4" id="KW-0807">Transducer</keyword>
<dbReference type="SMART" id="SM00275">
    <property type="entry name" value="G_alpha"/>
    <property type="match status" value="1"/>
</dbReference>
<evidence type="ECO:0000256" key="2">
    <source>
        <dbReference type="ARBA" id="ARBA00022741"/>
    </source>
</evidence>
<evidence type="ECO:0000256" key="3">
    <source>
        <dbReference type="ARBA" id="ARBA00023134"/>
    </source>
</evidence>
<dbReference type="Gene3D" id="1.10.400.10">
    <property type="entry name" value="GI Alpha 1, domain 2-like"/>
    <property type="match status" value="1"/>
</dbReference>
<dbReference type="PANTHER" id="PTHR10218">
    <property type="entry name" value="GTP-BINDING PROTEIN ALPHA SUBUNIT"/>
    <property type="match status" value="1"/>
</dbReference>
<dbReference type="GO" id="GO:0001664">
    <property type="term" value="F:G protein-coupled receptor binding"/>
    <property type="evidence" value="ECO:0007669"/>
    <property type="project" value="TreeGrafter"/>
</dbReference>
<dbReference type="GO" id="GO:0046872">
    <property type="term" value="F:metal ion binding"/>
    <property type="evidence" value="ECO:0007669"/>
    <property type="project" value="UniProtKB-KW"/>
</dbReference>
<gene>
    <name evidence="8" type="ORF">RFI_07852</name>
</gene>
<dbReference type="GO" id="GO:0007188">
    <property type="term" value="P:adenylate cyclase-modulating G protein-coupled receptor signaling pathway"/>
    <property type="evidence" value="ECO:0007669"/>
    <property type="project" value="TreeGrafter"/>
</dbReference>
<keyword evidence="3 5" id="KW-0342">GTP-binding</keyword>
<feature type="binding site" evidence="6">
    <location>
        <position position="194"/>
    </location>
    <ligand>
        <name>Mg(2+)</name>
        <dbReference type="ChEBI" id="CHEBI:18420"/>
    </ligand>
</feature>
<dbReference type="AlphaFoldDB" id="X6NU03"/>
<organism evidence="8 9">
    <name type="scientific">Reticulomyxa filosa</name>
    <dbReference type="NCBI Taxonomy" id="46433"/>
    <lineage>
        <taxon>Eukaryota</taxon>
        <taxon>Sar</taxon>
        <taxon>Rhizaria</taxon>
        <taxon>Retaria</taxon>
        <taxon>Foraminifera</taxon>
        <taxon>Monothalamids</taxon>
        <taxon>Reticulomyxidae</taxon>
        <taxon>Reticulomyxa</taxon>
    </lineage>
</organism>
<dbReference type="GO" id="GO:0003924">
    <property type="term" value="F:GTPase activity"/>
    <property type="evidence" value="ECO:0007669"/>
    <property type="project" value="InterPro"/>
</dbReference>
<dbReference type="GO" id="GO:0031683">
    <property type="term" value="F:G-protein beta/gamma-subunit complex binding"/>
    <property type="evidence" value="ECO:0007669"/>
    <property type="project" value="InterPro"/>
</dbReference>
<evidence type="ECO:0000256" key="1">
    <source>
        <dbReference type="ARBA" id="ARBA00022723"/>
    </source>
</evidence>
<dbReference type="GO" id="GO:0005737">
    <property type="term" value="C:cytoplasm"/>
    <property type="evidence" value="ECO:0007669"/>
    <property type="project" value="TreeGrafter"/>
</dbReference>